<name>A0A381PI13_9ZZZZ</name>
<dbReference type="InterPro" id="IPR012340">
    <property type="entry name" value="NA-bd_OB-fold"/>
</dbReference>
<proteinExistence type="inferred from homology"/>
<evidence type="ECO:0000259" key="3">
    <source>
        <dbReference type="PROSITE" id="PS50936"/>
    </source>
</evidence>
<dbReference type="PROSITE" id="PS50936">
    <property type="entry name" value="ENGC_GTPASE"/>
    <property type="match status" value="1"/>
</dbReference>
<dbReference type="AlphaFoldDB" id="A0A381PI13"/>
<reference evidence="5" key="1">
    <citation type="submission" date="2018-05" db="EMBL/GenBank/DDBJ databases">
        <authorList>
            <person name="Lanie J.A."/>
            <person name="Ng W.-L."/>
            <person name="Kazmierczak K.M."/>
            <person name="Andrzejewski T.M."/>
            <person name="Davidsen T.M."/>
            <person name="Wayne K.J."/>
            <person name="Tettelin H."/>
            <person name="Glass J.I."/>
            <person name="Rusch D."/>
            <person name="Podicherti R."/>
            <person name="Tsui H.-C.T."/>
            <person name="Winkler M.E."/>
        </authorList>
    </citation>
    <scope>NUCLEOTIDE SEQUENCE</scope>
</reference>
<keyword evidence="2" id="KW-0342">GTP-binding</keyword>
<gene>
    <name evidence="5" type="ORF">METZ01_LOCUS17947</name>
</gene>
<organism evidence="5">
    <name type="scientific">marine metagenome</name>
    <dbReference type="NCBI Taxonomy" id="408172"/>
    <lineage>
        <taxon>unclassified sequences</taxon>
        <taxon>metagenomes</taxon>
        <taxon>ecological metagenomes</taxon>
    </lineage>
</organism>
<feature type="domain" description="EngC GTPase" evidence="3">
    <location>
        <begin position="81"/>
        <end position="229"/>
    </location>
</feature>
<evidence type="ECO:0000259" key="4">
    <source>
        <dbReference type="PROSITE" id="PS51721"/>
    </source>
</evidence>
<feature type="non-terminal residue" evidence="5">
    <location>
        <position position="291"/>
    </location>
</feature>
<sequence length="291" mass="31236">MVRQVGGGVYTVALESGEIVEASLRGRLKLEERAGDQVVIGDRVSLDVIDDEAHVIEEVFPRATAITRSRFGGRTIKVLVANADRLLVVVAAAQPKPRRDLIDRLLVVGESGGVTPVIVVNKVDLDDASEVVSGLEQLYSPLGYDVLRTSAVAGEGMDRLAEQLCEGIAALAGPSGVGKSSLVNALEPEHALRTGELSRKRGTGRHTTVSSSLIQLHCGGLVADTPGFSDVGVWGVPREELDRCFPELRALRSSCRFRECSHLHEPDCAVRQALDEGAIDPGRFESYSTLY</sequence>
<dbReference type="InterPro" id="IPR010914">
    <property type="entry name" value="RsgA_GTPase_dom"/>
</dbReference>
<dbReference type="EMBL" id="UINC01000950">
    <property type="protein sequence ID" value="SUZ65093.1"/>
    <property type="molecule type" value="Genomic_DNA"/>
</dbReference>
<feature type="non-terminal residue" evidence="5">
    <location>
        <position position="1"/>
    </location>
</feature>
<evidence type="ECO:0000256" key="2">
    <source>
        <dbReference type="ARBA" id="ARBA00023134"/>
    </source>
</evidence>
<dbReference type="SUPFAM" id="SSF52540">
    <property type="entry name" value="P-loop containing nucleoside triphosphate hydrolases"/>
    <property type="match status" value="1"/>
</dbReference>
<dbReference type="PANTHER" id="PTHR32120:SF11">
    <property type="entry name" value="SMALL RIBOSOMAL SUBUNIT BIOGENESIS GTPASE RSGA 1, MITOCHONDRIAL-RELATED"/>
    <property type="match status" value="1"/>
</dbReference>
<keyword evidence="1" id="KW-0547">Nucleotide-binding</keyword>
<protein>
    <recommendedName>
        <fullName evidence="6">EngC GTPase domain-containing protein</fullName>
    </recommendedName>
</protein>
<dbReference type="PANTHER" id="PTHR32120">
    <property type="entry name" value="SMALL RIBOSOMAL SUBUNIT BIOGENESIS GTPASE RSGA"/>
    <property type="match status" value="1"/>
</dbReference>
<feature type="domain" description="CP-type G" evidence="4">
    <location>
        <begin position="73"/>
        <end position="231"/>
    </location>
</feature>
<dbReference type="CDD" id="cd01854">
    <property type="entry name" value="YjeQ_EngC"/>
    <property type="match status" value="1"/>
</dbReference>
<evidence type="ECO:0000313" key="5">
    <source>
        <dbReference type="EMBL" id="SUZ65093.1"/>
    </source>
</evidence>
<dbReference type="Gene3D" id="2.40.50.140">
    <property type="entry name" value="Nucleic acid-binding proteins"/>
    <property type="match status" value="1"/>
</dbReference>
<dbReference type="GO" id="GO:0003924">
    <property type="term" value="F:GTPase activity"/>
    <property type="evidence" value="ECO:0007669"/>
    <property type="project" value="InterPro"/>
</dbReference>
<dbReference type="HAMAP" id="MF_01820">
    <property type="entry name" value="GTPase_RsgA"/>
    <property type="match status" value="1"/>
</dbReference>
<dbReference type="Gene3D" id="3.40.50.300">
    <property type="entry name" value="P-loop containing nucleotide triphosphate hydrolases"/>
    <property type="match status" value="1"/>
</dbReference>
<evidence type="ECO:0008006" key="6">
    <source>
        <dbReference type="Google" id="ProtNLM"/>
    </source>
</evidence>
<dbReference type="Pfam" id="PF03193">
    <property type="entry name" value="RsgA_GTPase"/>
    <property type="match status" value="1"/>
</dbReference>
<dbReference type="SUPFAM" id="SSF50249">
    <property type="entry name" value="Nucleic acid-binding proteins"/>
    <property type="match status" value="1"/>
</dbReference>
<dbReference type="InterPro" id="IPR004881">
    <property type="entry name" value="Ribosome_biogen_GTPase_RsgA"/>
</dbReference>
<dbReference type="InterPro" id="IPR027417">
    <property type="entry name" value="P-loop_NTPase"/>
</dbReference>
<dbReference type="PROSITE" id="PS51721">
    <property type="entry name" value="G_CP"/>
    <property type="match status" value="1"/>
</dbReference>
<dbReference type="GO" id="GO:0005525">
    <property type="term" value="F:GTP binding"/>
    <property type="evidence" value="ECO:0007669"/>
    <property type="project" value="UniProtKB-KW"/>
</dbReference>
<dbReference type="InterPro" id="IPR030378">
    <property type="entry name" value="G_CP_dom"/>
</dbReference>
<dbReference type="NCBIfam" id="TIGR00157">
    <property type="entry name" value="ribosome small subunit-dependent GTPase A"/>
    <property type="match status" value="1"/>
</dbReference>
<accession>A0A381PI13</accession>
<dbReference type="Gene3D" id="1.10.40.50">
    <property type="entry name" value="Probable gtpase engc, domain 3"/>
    <property type="match status" value="1"/>
</dbReference>
<evidence type="ECO:0000256" key="1">
    <source>
        <dbReference type="ARBA" id="ARBA00022741"/>
    </source>
</evidence>